<feature type="domain" description="Glycosyl hydrolases family 39 N-terminal catalytic" evidence="5">
    <location>
        <begin position="8"/>
        <end position="458"/>
    </location>
</feature>
<dbReference type="OrthoDB" id="9776971at2"/>
<dbReference type="Proteomes" id="UP000189777">
    <property type="component" value="Unassembled WGS sequence"/>
</dbReference>
<gene>
    <name evidence="6" type="ORF">SAMN04324258_3282</name>
</gene>
<evidence type="ECO:0000313" key="7">
    <source>
        <dbReference type="Proteomes" id="UP000189777"/>
    </source>
</evidence>
<dbReference type="GO" id="GO:0004553">
    <property type="term" value="F:hydrolase activity, hydrolyzing O-glycosyl compounds"/>
    <property type="evidence" value="ECO:0007669"/>
    <property type="project" value="InterPro"/>
</dbReference>
<dbReference type="InterPro" id="IPR049166">
    <property type="entry name" value="GH39_cat"/>
</dbReference>
<evidence type="ECO:0000259" key="5">
    <source>
        <dbReference type="Pfam" id="PF01229"/>
    </source>
</evidence>
<dbReference type="InterPro" id="IPR000514">
    <property type="entry name" value="Glyco_hydro_39"/>
</dbReference>
<dbReference type="EMBL" id="FUZQ01000006">
    <property type="protein sequence ID" value="SKC74438.1"/>
    <property type="molecule type" value="Genomic_DNA"/>
</dbReference>
<keyword evidence="7" id="KW-1185">Reference proteome</keyword>
<reference evidence="6 7" key="1">
    <citation type="submission" date="2017-02" db="EMBL/GenBank/DDBJ databases">
        <authorList>
            <person name="Peterson S.W."/>
        </authorList>
    </citation>
    <scope>NUCLEOTIDE SEQUENCE [LARGE SCALE GENOMIC DNA]</scope>
    <source>
        <strain evidence="6 7">DSM 21481</strain>
    </source>
</reference>
<evidence type="ECO:0000256" key="4">
    <source>
        <dbReference type="PIRSR" id="PIRSR600514-1"/>
    </source>
</evidence>
<name>A0A1T5LGE1_9MICO</name>
<dbReference type="InterPro" id="IPR051923">
    <property type="entry name" value="Glycosyl_Hydrolase_39"/>
</dbReference>
<evidence type="ECO:0000256" key="2">
    <source>
        <dbReference type="ARBA" id="ARBA00022801"/>
    </source>
</evidence>
<sequence length="515" mass="57258">MIPVVVPDAPAATLSDAWRQCVGTGRLNLALRRDYQESLAVVQQEIGFRYLRGHGLLSDDVGIHRPYDAAGHRGTRYSFTYADQILDSWLALGIRPFLELGFMPSALASGDQTVFWWRGNVTPPRDHREWAALVQAVVRHAVDRYGLAEVRRWPIEVWNEPNLDVFWQGASQEAYFRLYEVTAAAVKEVDADLQVGGPAISPGADDWWAPFAEFVEARDVPVDFVSFHAYTTGPAQHVPFGTYQTLRHPRNLLDQFAAPAKLLAGTRLEGVPAHVTEFSTSYRPDNPVHDTAYQAAALAPVLSEGGDLVDSFSYWTFCDVFEEENVPTSIFHGGFGMLGHRQLRKPVFHLYAFMARMGDQLLHRGEDHLVTRDDRGRVTVLAWQPVAGTAGPDEPGRHEVRLSIPVADPSARRASVHRSRVNDEEGNAVTAWRHLGRPASPTARQLDLLHEASVPGRSHTSLDVVDGRVDLAITLARHEVTLVEIDPVHDETPAWLDDARILGRDPGHRPGHEVA</sequence>
<proteinExistence type="inferred from homology"/>
<dbReference type="Gene3D" id="2.60.40.1500">
    <property type="entry name" value="Glycosyl hydrolase domain, family 39"/>
    <property type="match status" value="1"/>
</dbReference>
<comment type="similarity">
    <text evidence="1">Belongs to the glycosyl hydrolase 39 family.</text>
</comment>
<organism evidence="6 7">
    <name type="scientific">Krasilnikoviella flava</name>
    <dbReference type="NCBI Taxonomy" id="526729"/>
    <lineage>
        <taxon>Bacteria</taxon>
        <taxon>Bacillati</taxon>
        <taxon>Actinomycetota</taxon>
        <taxon>Actinomycetes</taxon>
        <taxon>Micrococcales</taxon>
        <taxon>Promicromonosporaceae</taxon>
        <taxon>Krasilnikoviella</taxon>
    </lineage>
</organism>
<dbReference type="PANTHER" id="PTHR12631">
    <property type="entry name" value="ALPHA-L-IDURONIDASE"/>
    <property type="match status" value="1"/>
</dbReference>
<dbReference type="AlphaFoldDB" id="A0A1T5LGE1"/>
<dbReference type="GO" id="GO:0005975">
    <property type="term" value="P:carbohydrate metabolic process"/>
    <property type="evidence" value="ECO:0007669"/>
    <property type="project" value="InterPro"/>
</dbReference>
<dbReference type="PRINTS" id="PR00745">
    <property type="entry name" value="GLHYDRLASE39"/>
</dbReference>
<evidence type="ECO:0000256" key="1">
    <source>
        <dbReference type="ARBA" id="ARBA00008875"/>
    </source>
</evidence>
<evidence type="ECO:0000256" key="3">
    <source>
        <dbReference type="ARBA" id="ARBA00023295"/>
    </source>
</evidence>
<dbReference type="SUPFAM" id="SSF51445">
    <property type="entry name" value="(Trans)glycosidases"/>
    <property type="match status" value="1"/>
</dbReference>
<dbReference type="STRING" id="526729.SAMN04324258_3282"/>
<dbReference type="InterPro" id="IPR017853">
    <property type="entry name" value="GH"/>
</dbReference>
<feature type="active site" description="Proton donor" evidence="4">
    <location>
        <position position="160"/>
    </location>
</feature>
<protein>
    <submittedName>
        <fullName evidence="6">Xylan 1,4-beta-xylosidase</fullName>
    </submittedName>
</protein>
<evidence type="ECO:0000313" key="6">
    <source>
        <dbReference type="EMBL" id="SKC74438.1"/>
    </source>
</evidence>
<keyword evidence="2" id="KW-0378">Hydrolase</keyword>
<dbReference type="SUPFAM" id="SSF51011">
    <property type="entry name" value="Glycosyl hydrolase domain"/>
    <property type="match status" value="1"/>
</dbReference>
<dbReference type="PANTHER" id="PTHR12631:SF10">
    <property type="entry name" value="BETA-XYLOSIDASE-LIKE PROTEIN-RELATED"/>
    <property type="match status" value="1"/>
</dbReference>
<dbReference type="Pfam" id="PF01229">
    <property type="entry name" value="Glyco_hydro_39"/>
    <property type="match status" value="1"/>
</dbReference>
<accession>A0A1T5LGE1</accession>
<dbReference type="RefSeq" id="WP_139820938.1">
    <property type="nucleotide sequence ID" value="NZ_FUZQ01000006.1"/>
</dbReference>
<keyword evidence="3" id="KW-0326">Glycosidase</keyword>
<dbReference type="Gene3D" id="3.20.20.80">
    <property type="entry name" value="Glycosidases"/>
    <property type="match status" value="1"/>
</dbReference>